<dbReference type="AlphaFoldDB" id="A0A0E3QSQ5"/>
<gene>
    <name evidence="1" type="ORF">MSBRM_0525</name>
</gene>
<evidence type="ECO:0000313" key="2">
    <source>
        <dbReference type="Proteomes" id="UP000033033"/>
    </source>
</evidence>
<dbReference type="EMBL" id="CP009528">
    <property type="protein sequence ID" value="AKB53523.1"/>
    <property type="molecule type" value="Genomic_DNA"/>
</dbReference>
<keyword evidence="2" id="KW-1185">Reference proteome</keyword>
<dbReference type="HOGENOM" id="CLU_2433827_0_0_2"/>
<sequence>MNLCPKCRSKYKSVNYETCFACLTKEKRSFGKGKIAKLPENSEIPSMLLFSSYNLYNHFQKRAQPLPPHTLQVPFSKIPEPLQRGHTIAG</sequence>
<proteinExistence type="predicted"/>
<organism evidence="1 2">
    <name type="scientific">Methanosarcina barkeri MS</name>
    <dbReference type="NCBI Taxonomy" id="1434108"/>
    <lineage>
        <taxon>Archaea</taxon>
        <taxon>Methanobacteriati</taxon>
        <taxon>Methanobacteriota</taxon>
        <taxon>Stenosarchaea group</taxon>
        <taxon>Methanomicrobia</taxon>
        <taxon>Methanosarcinales</taxon>
        <taxon>Methanosarcinaceae</taxon>
        <taxon>Methanosarcina</taxon>
    </lineage>
</organism>
<dbReference type="KEGG" id="mby:MSBRM_0525"/>
<accession>A0A0E3QSQ5</accession>
<reference evidence="1 2" key="1">
    <citation type="submission" date="2014-07" db="EMBL/GenBank/DDBJ databases">
        <title>Methanogenic archaea and the global carbon cycle.</title>
        <authorList>
            <person name="Henriksen J.R."/>
            <person name="Luke J."/>
            <person name="Reinhart S."/>
            <person name="Benedict M.N."/>
            <person name="Youngblut N.D."/>
            <person name="Metcalf M.E."/>
            <person name="Whitaker R.J."/>
            <person name="Metcalf W.W."/>
        </authorList>
    </citation>
    <scope>NUCLEOTIDE SEQUENCE [LARGE SCALE GENOMIC DNA]</scope>
    <source>
        <strain evidence="1 2">MS</strain>
    </source>
</reference>
<dbReference type="Proteomes" id="UP000033033">
    <property type="component" value="Chromosome"/>
</dbReference>
<evidence type="ECO:0000313" key="1">
    <source>
        <dbReference type="EMBL" id="AKB53523.1"/>
    </source>
</evidence>
<name>A0A0E3QSQ5_METBA</name>
<protein>
    <submittedName>
        <fullName evidence="1">Uncharacterized protein</fullName>
    </submittedName>
</protein>